<dbReference type="AlphaFoldDB" id="A0A2H6KA58"/>
<dbReference type="EMBL" id="BDSA01000001">
    <property type="protein sequence ID" value="GBE59881.1"/>
    <property type="molecule type" value="Genomic_DNA"/>
</dbReference>
<comment type="caution">
    <text evidence="2">The sequence shown here is derived from an EMBL/GenBank/DDBJ whole genome shotgun (WGS) entry which is preliminary data.</text>
</comment>
<name>A0A2H6KA58_9APIC</name>
<reference evidence="2 3" key="1">
    <citation type="journal article" date="2017" name="BMC Genomics">
        <title>Whole-genome assembly of Babesia ovata and comparative genomics between closely related pathogens.</title>
        <authorList>
            <person name="Yamagishi J."/>
            <person name="Asada M."/>
            <person name="Hakimi H."/>
            <person name="Tanaka T.Q."/>
            <person name="Sugimoto C."/>
            <person name="Kawazu S."/>
        </authorList>
    </citation>
    <scope>NUCLEOTIDE SEQUENCE [LARGE SCALE GENOMIC DNA]</scope>
    <source>
        <strain evidence="2 3">Miyake</strain>
    </source>
</reference>
<dbReference type="RefSeq" id="XP_028866124.1">
    <property type="nucleotide sequence ID" value="XM_029010291.1"/>
</dbReference>
<feature type="region of interest" description="Disordered" evidence="1">
    <location>
        <begin position="1"/>
        <end position="24"/>
    </location>
</feature>
<gene>
    <name evidence="2" type="ORF">BOVATA_013740</name>
</gene>
<feature type="region of interest" description="Disordered" evidence="1">
    <location>
        <begin position="518"/>
        <end position="541"/>
    </location>
</feature>
<feature type="compositionally biased region" description="Basic and acidic residues" evidence="1">
    <location>
        <begin position="1"/>
        <end position="15"/>
    </location>
</feature>
<evidence type="ECO:0000313" key="2">
    <source>
        <dbReference type="EMBL" id="GBE59881.1"/>
    </source>
</evidence>
<dbReference type="VEuPathDB" id="PiroplasmaDB:BOVATA_013740"/>
<dbReference type="OrthoDB" id="425925at2759"/>
<keyword evidence="3" id="KW-1185">Reference proteome</keyword>
<evidence type="ECO:0000256" key="1">
    <source>
        <dbReference type="SAM" id="MobiDB-lite"/>
    </source>
</evidence>
<accession>A0A2H6KA58</accession>
<dbReference type="GeneID" id="39873651"/>
<evidence type="ECO:0000313" key="3">
    <source>
        <dbReference type="Proteomes" id="UP000236319"/>
    </source>
</evidence>
<protein>
    <submittedName>
        <fullName evidence="2">Extracellular matrix-binding ebh, putative</fullName>
    </submittedName>
</protein>
<proteinExistence type="predicted"/>
<sequence length="541" mass="58156">MAVNRGSERSTADSRKKTKGGQGQAVKMAIEQNANLALKAVVEMDASLKKDLKGVKGAIQSGIKNVIDNLGVLTLNENVKSDLGTLRGKISDLKDKVEQPDSIVKGELDALAAKKSELDNGAVKQIQTETNTNLEQNFKNHIQSELDRKVSAVDTAIGALGGNFTGIKSADDQKKLQGIFEYIKQQVGEIKGKEGRKGGNGKWADTGSALEGIKNAVQQYATDVFENMRESTMDDWLPKILGDSEKNDPVKQPIKRWIEKGVNGNSGHSNVSPNIAKTMRLTIKDQIKKKLVSAVYEEAKSQSSFFGKTTGNVENDLKELKTFLEEYAKKLDKQLEPSGDSSSTFVSEIVKEVEVAVKNQASGQTTDKSVLTFAVEAILVAIVAKTRRAAGEIQSLLLGTRVGDKKNGGSKTSIAKALDNALKTARELHGQLTVATETPKGLPVQPESPAQAVDKRLEAVRDMVTDEIAGTFTSKVKQPLADAVSQLPNAVDTFNTNAVGQIKEAAKKAITAAALRQSQSGQWRCGLERAEPSLDKSEGAS</sequence>
<dbReference type="Proteomes" id="UP000236319">
    <property type="component" value="Unassembled WGS sequence"/>
</dbReference>
<feature type="compositionally biased region" description="Basic and acidic residues" evidence="1">
    <location>
        <begin position="526"/>
        <end position="541"/>
    </location>
</feature>
<organism evidence="2 3">
    <name type="scientific">Babesia ovata</name>
    <dbReference type="NCBI Taxonomy" id="189622"/>
    <lineage>
        <taxon>Eukaryota</taxon>
        <taxon>Sar</taxon>
        <taxon>Alveolata</taxon>
        <taxon>Apicomplexa</taxon>
        <taxon>Aconoidasida</taxon>
        <taxon>Piroplasmida</taxon>
        <taxon>Babesiidae</taxon>
        <taxon>Babesia</taxon>
    </lineage>
</organism>